<evidence type="ECO:0000313" key="11">
    <source>
        <dbReference type="Proteomes" id="UP000474777"/>
    </source>
</evidence>
<proteinExistence type="predicted"/>
<feature type="transmembrane region" description="Helical" evidence="8">
    <location>
        <begin position="212"/>
        <end position="231"/>
    </location>
</feature>
<reference evidence="10 11" key="1">
    <citation type="submission" date="2020-02" db="EMBL/GenBank/DDBJ databases">
        <authorList>
            <person name="Kim M.K."/>
        </authorList>
    </citation>
    <scope>NUCLEOTIDE SEQUENCE [LARGE SCALE GENOMIC DNA]</scope>
    <source>
        <strain evidence="10 11">BT327</strain>
    </source>
</reference>
<feature type="transmembrane region" description="Helical" evidence="8">
    <location>
        <begin position="166"/>
        <end position="192"/>
    </location>
</feature>
<keyword evidence="5 8" id="KW-0812">Transmembrane</keyword>
<dbReference type="EMBL" id="JAAGWD010000007">
    <property type="protein sequence ID" value="NEM99054.1"/>
    <property type="molecule type" value="Genomic_DNA"/>
</dbReference>
<evidence type="ECO:0000256" key="4">
    <source>
        <dbReference type="ARBA" id="ARBA00022679"/>
    </source>
</evidence>
<dbReference type="GO" id="GO:0010041">
    <property type="term" value="P:response to iron(III) ion"/>
    <property type="evidence" value="ECO:0007669"/>
    <property type="project" value="TreeGrafter"/>
</dbReference>
<dbReference type="GO" id="GO:0016763">
    <property type="term" value="F:pentosyltransferase activity"/>
    <property type="evidence" value="ECO:0007669"/>
    <property type="project" value="TreeGrafter"/>
</dbReference>
<feature type="domain" description="ArnT-like N-terminal" evidence="9">
    <location>
        <begin position="26"/>
        <end position="230"/>
    </location>
</feature>
<feature type="transmembrane region" description="Helical" evidence="8">
    <location>
        <begin position="91"/>
        <end position="111"/>
    </location>
</feature>
<dbReference type="GO" id="GO:0006493">
    <property type="term" value="P:protein O-linked glycosylation"/>
    <property type="evidence" value="ECO:0007669"/>
    <property type="project" value="InterPro"/>
</dbReference>
<evidence type="ECO:0000256" key="3">
    <source>
        <dbReference type="ARBA" id="ARBA00022676"/>
    </source>
</evidence>
<feature type="transmembrane region" description="Helical" evidence="8">
    <location>
        <begin position="295"/>
        <end position="310"/>
    </location>
</feature>
<feature type="transmembrane region" description="Helical" evidence="8">
    <location>
        <begin position="346"/>
        <end position="366"/>
    </location>
</feature>
<dbReference type="AlphaFoldDB" id="A0A6B3LZV8"/>
<dbReference type="InterPro" id="IPR050297">
    <property type="entry name" value="LipidA_mod_glycosyltrf_83"/>
</dbReference>
<evidence type="ECO:0000256" key="5">
    <source>
        <dbReference type="ARBA" id="ARBA00022692"/>
    </source>
</evidence>
<dbReference type="PANTHER" id="PTHR33908:SF3">
    <property type="entry name" value="UNDECAPRENYL PHOSPHATE-ALPHA-4-AMINO-4-DEOXY-L-ARABINOSE ARABINOSYL TRANSFERASE"/>
    <property type="match status" value="1"/>
</dbReference>
<sequence>MQLQNWLHGRSTAWIILVLLLAALLYNLGGWGVIESSEARYAEISREMLESDNWIHPRLLGILHYHKPPVTYIISATGMALFGVNEFGVRFFLQLSFILQALLVYQLGWLIFKNRAIALTALIVYITMPAVLVSARNLTTDSYLATFELLAIWAWVKYKLGRKVGWLYAFYLALAFTFLTKGPVGLIFPLMVVAGYKSDTAVKSKSSKAHHFAGFVVFLLLSASWYLYLMFKNRQFVDYFLLNHVVNRYANPETFNRSKPWWFYFLLAPALSFPWSLILLLYFKKLKSLVAGQKRLFILWLVIPLLFFSLSSSKLILYILPLFAGLALPVAWLLHHLSEPQKVKAATISVGYYVLIVICLLIASYLLQIISVPTIANIYLACILVCFFFLWKKVGGMLHKLLAVAFIFTLFIIPFSTYVFENNPDEFNSTKHLAEVLKSEGLIDHELIVYDKLLPSLAFELKRNFITLHDHSRSVKRETQFEQDMLWRQTYLELSNAADSTALTKLLSQKTILITKGEMPDNKRWMIKDFTKTMKVGKWYLYY</sequence>
<feature type="transmembrane region" description="Helical" evidence="8">
    <location>
        <begin position="117"/>
        <end position="135"/>
    </location>
</feature>
<evidence type="ECO:0000256" key="7">
    <source>
        <dbReference type="ARBA" id="ARBA00023136"/>
    </source>
</evidence>
<feature type="transmembrane region" description="Helical" evidence="8">
    <location>
        <begin position="261"/>
        <end position="283"/>
    </location>
</feature>
<accession>A0A6B3LZV8</accession>
<dbReference type="Pfam" id="PF02366">
    <property type="entry name" value="PMT"/>
    <property type="match status" value="1"/>
</dbReference>
<evidence type="ECO:0000313" key="10">
    <source>
        <dbReference type="EMBL" id="NEM99054.1"/>
    </source>
</evidence>
<dbReference type="RefSeq" id="WP_163915955.1">
    <property type="nucleotide sequence ID" value="NZ_JAAGWD010000007.1"/>
</dbReference>
<comment type="subcellular location">
    <subcellularLocation>
        <location evidence="1">Cell membrane</location>
        <topology evidence="1">Multi-pass membrane protein</topology>
    </subcellularLocation>
</comment>
<dbReference type="GO" id="GO:0009103">
    <property type="term" value="P:lipopolysaccharide biosynthetic process"/>
    <property type="evidence" value="ECO:0007669"/>
    <property type="project" value="TreeGrafter"/>
</dbReference>
<dbReference type="GO" id="GO:0000030">
    <property type="term" value="F:mannosyltransferase activity"/>
    <property type="evidence" value="ECO:0007669"/>
    <property type="project" value="InterPro"/>
</dbReference>
<keyword evidence="3" id="KW-0328">Glycosyltransferase</keyword>
<protein>
    <submittedName>
        <fullName evidence="10">Glycosyltransferase family 39 protein</fullName>
    </submittedName>
</protein>
<evidence type="ECO:0000259" key="9">
    <source>
        <dbReference type="Pfam" id="PF02366"/>
    </source>
</evidence>
<gene>
    <name evidence="10" type="ORF">GXP69_15245</name>
</gene>
<dbReference type="Proteomes" id="UP000474777">
    <property type="component" value="Unassembled WGS sequence"/>
</dbReference>
<keyword evidence="11" id="KW-1185">Reference proteome</keyword>
<keyword evidence="2" id="KW-1003">Cell membrane</keyword>
<name>A0A6B3LZV8_9BACT</name>
<evidence type="ECO:0000256" key="2">
    <source>
        <dbReference type="ARBA" id="ARBA00022475"/>
    </source>
</evidence>
<organism evidence="10 11">
    <name type="scientific">Pontibacter burrus</name>
    <dbReference type="NCBI Taxonomy" id="2704466"/>
    <lineage>
        <taxon>Bacteria</taxon>
        <taxon>Pseudomonadati</taxon>
        <taxon>Bacteroidota</taxon>
        <taxon>Cytophagia</taxon>
        <taxon>Cytophagales</taxon>
        <taxon>Hymenobacteraceae</taxon>
        <taxon>Pontibacter</taxon>
    </lineage>
</organism>
<keyword evidence="6 8" id="KW-1133">Transmembrane helix</keyword>
<feature type="transmembrane region" description="Helical" evidence="8">
    <location>
        <begin position="372"/>
        <end position="390"/>
    </location>
</feature>
<keyword evidence="7 8" id="KW-0472">Membrane</keyword>
<feature type="transmembrane region" description="Helical" evidence="8">
    <location>
        <begin position="12"/>
        <end position="34"/>
    </location>
</feature>
<feature type="transmembrane region" description="Helical" evidence="8">
    <location>
        <begin position="402"/>
        <end position="420"/>
    </location>
</feature>
<keyword evidence="4 10" id="KW-0808">Transferase</keyword>
<evidence type="ECO:0000256" key="6">
    <source>
        <dbReference type="ARBA" id="ARBA00022989"/>
    </source>
</evidence>
<dbReference type="InterPro" id="IPR003342">
    <property type="entry name" value="ArnT-like_N"/>
</dbReference>
<evidence type="ECO:0000256" key="8">
    <source>
        <dbReference type="SAM" id="Phobius"/>
    </source>
</evidence>
<evidence type="ECO:0000256" key="1">
    <source>
        <dbReference type="ARBA" id="ARBA00004651"/>
    </source>
</evidence>
<dbReference type="PANTHER" id="PTHR33908">
    <property type="entry name" value="MANNOSYLTRANSFERASE YKCB-RELATED"/>
    <property type="match status" value="1"/>
</dbReference>
<dbReference type="GO" id="GO:0005886">
    <property type="term" value="C:plasma membrane"/>
    <property type="evidence" value="ECO:0007669"/>
    <property type="project" value="UniProtKB-SubCell"/>
</dbReference>
<comment type="caution">
    <text evidence="10">The sequence shown here is derived from an EMBL/GenBank/DDBJ whole genome shotgun (WGS) entry which is preliminary data.</text>
</comment>